<sequence length="487" mass="51228">MGQAARSPEATALVFEDQVVSYGELDVWSNRLARHLTGRGVGPGDLVGVHVERSPQMVAGLLAVLKAGAGYTMLDPLFPVERLNGVLEQVAPAALITQTHLPALSTSAVVVDLTAEIAEVSGLSGAPVETGGSPESVACVMFTSGSTGLPKGVMASHRALAATFVGPDYLAFGPEQTFLQCSPVSWDAFALEVFGPLLHGGVCVLQPGQHTDPYLIAELVEQHQVTTLQMSASLFNHMLDEYPAVFRGIREAMTAGEAASPAHVTRALTDHPQLHLLNGYGPAESMGFTTVFVIEPGIGAGAASIPVGGPLAGKHAYVLDANLELVAPGVPGELYVAGHGLAHGYIGQSALTAERFVANPYGPAGARMYRTGDLARWNKQGALEYLGRGDEQIKLRGFRIEPGEIEAALMAHGSVVQAAAVVREDRPGDKRLVAYVVGETAPEDLRRHVAARLPEHLVPSAFVVLDALPRTVNGKLDRRALPAPDDT</sequence>
<evidence type="ECO:0000313" key="3">
    <source>
        <dbReference type="EMBL" id="MFF5924437.1"/>
    </source>
</evidence>
<dbReference type="RefSeq" id="WP_388312349.1">
    <property type="nucleotide sequence ID" value="NZ_JBIBDZ010000040.1"/>
</dbReference>
<dbReference type="Pfam" id="PF00501">
    <property type="entry name" value="AMP-binding"/>
    <property type="match status" value="1"/>
</dbReference>
<proteinExistence type="predicted"/>
<keyword evidence="4" id="KW-1185">Reference proteome</keyword>
<dbReference type="InterPro" id="IPR025110">
    <property type="entry name" value="AMP-bd_C"/>
</dbReference>
<dbReference type="Gene3D" id="3.40.50.980">
    <property type="match status" value="2"/>
</dbReference>
<dbReference type="PANTHER" id="PTHR45527">
    <property type="entry name" value="NONRIBOSOMAL PEPTIDE SYNTHETASE"/>
    <property type="match status" value="1"/>
</dbReference>
<protein>
    <submittedName>
        <fullName evidence="3">Amino acid adenylation domain-containing protein</fullName>
    </submittedName>
</protein>
<dbReference type="Proteomes" id="UP001602370">
    <property type="component" value="Unassembled WGS sequence"/>
</dbReference>
<feature type="domain" description="AMP-binding enzyme C-terminal" evidence="2">
    <location>
        <begin position="404"/>
        <end position="475"/>
    </location>
</feature>
<evidence type="ECO:0000259" key="2">
    <source>
        <dbReference type="Pfam" id="PF13193"/>
    </source>
</evidence>
<comment type="caution">
    <text evidence="3">The sequence shown here is derived from an EMBL/GenBank/DDBJ whole genome shotgun (WGS) entry which is preliminary data.</text>
</comment>
<evidence type="ECO:0000259" key="1">
    <source>
        <dbReference type="Pfam" id="PF00501"/>
    </source>
</evidence>
<dbReference type="Pfam" id="PF13193">
    <property type="entry name" value="AMP-binding_C"/>
    <property type="match status" value="1"/>
</dbReference>
<dbReference type="EMBL" id="JBIBDZ010000040">
    <property type="protein sequence ID" value="MFF5924437.1"/>
    <property type="molecule type" value="Genomic_DNA"/>
</dbReference>
<dbReference type="InterPro" id="IPR000873">
    <property type="entry name" value="AMP-dep_synth/lig_dom"/>
</dbReference>
<evidence type="ECO:0000313" key="4">
    <source>
        <dbReference type="Proteomes" id="UP001602370"/>
    </source>
</evidence>
<feature type="domain" description="AMP-dependent synthetase/ligase" evidence="1">
    <location>
        <begin position="3"/>
        <end position="345"/>
    </location>
</feature>
<dbReference type="Gene3D" id="3.30.300.30">
    <property type="match status" value="1"/>
</dbReference>
<gene>
    <name evidence="3" type="ORF">ACFY8C_40250</name>
</gene>
<dbReference type="InterPro" id="IPR010071">
    <property type="entry name" value="AA_adenyl_dom"/>
</dbReference>
<dbReference type="NCBIfam" id="TIGR01733">
    <property type="entry name" value="AA-adenyl-dom"/>
    <property type="match status" value="1"/>
</dbReference>
<dbReference type="PROSITE" id="PS00455">
    <property type="entry name" value="AMP_BINDING"/>
    <property type="match status" value="1"/>
</dbReference>
<dbReference type="InterPro" id="IPR045851">
    <property type="entry name" value="AMP-bd_C_sf"/>
</dbReference>
<accession>A0ABW6Y3U1</accession>
<dbReference type="SUPFAM" id="SSF56801">
    <property type="entry name" value="Acetyl-CoA synthetase-like"/>
    <property type="match status" value="1"/>
</dbReference>
<dbReference type="CDD" id="cd12117">
    <property type="entry name" value="A_NRPS_Srf_like"/>
    <property type="match status" value="1"/>
</dbReference>
<dbReference type="Gene3D" id="2.30.38.10">
    <property type="entry name" value="Luciferase, Domain 3"/>
    <property type="match status" value="1"/>
</dbReference>
<organism evidence="3 4">
    <name type="scientific">Streptomyces flavochromogenes</name>
    <dbReference type="NCBI Taxonomy" id="68199"/>
    <lineage>
        <taxon>Bacteria</taxon>
        <taxon>Bacillati</taxon>
        <taxon>Actinomycetota</taxon>
        <taxon>Actinomycetes</taxon>
        <taxon>Kitasatosporales</taxon>
        <taxon>Streptomycetaceae</taxon>
        <taxon>Streptomyces</taxon>
    </lineage>
</organism>
<reference evidence="3 4" key="1">
    <citation type="submission" date="2024-10" db="EMBL/GenBank/DDBJ databases">
        <title>The Natural Products Discovery Center: Release of the First 8490 Sequenced Strains for Exploring Actinobacteria Biosynthetic Diversity.</title>
        <authorList>
            <person name="Kalkreuter E."/>
            <person name="Kautsar S.A."/>
            <person name="Yang D."/>
            <person name="Bader C.D."/>
            <person name="Teijaro C.N."/>
            <person name="Fluegel L."/>
            <person name="Davis C.M."/>
            <person name="Simpson J.R."/>
            <person name="Lauterbach L."/>
            <person name="Steele A.D."/>
            <person name="Gui C."/>
            <person name="Meng S."/>
            <person name="Li G."/>
            <person name="Viehrig K."/>
            <person name="Ye F."/>
            <person name="Su P."/>
            <person name="Kiefer A.F."/>
            <person name="Nichols A."/>
            <person name="Cepeda A.J."/>
            <person name="Yan W."/>
            <person name="Fan B."/>
            <person name="Jiang Y."/>
            <person name="Adhikari A."/>
            <person name="Zheng C.-J."/>
            <person name="Schuster L."/>
            <person name="Cowan T.M."/>
            <person name="Smanski M.J."/>
            <person name="Chevrette M.G."/>
            <person name="De Carvalho L.P.S."/>
            <person name="Shen B."/>
        </authorList>
    </citation>
    <scope>NUCLEOTIDE SEQUENCE [LARGE SCALE GENOMIC DNA]</scope>
    <source>
        <strain evidence="3 4">NPDC012605</strain>
    </source>
</reference>
<dbReference type="InterPro" id="IPR020845">
    <property type="entry name" value="AMP-binding_CS"/>
</dbReference>
<dbReference type="PANTHER" id="PTHR45527:SF1">
    <property type="entry name" value="FATTY ACID SYNTHASE"/>
    <property type="match status" value="1"/>
</dbReference>
<feature type="non-terminal residue" evidence="3">
    <location>
        <position position="487"/>
    </location>
</feature>
<name>A0ABW6Y3U1_9ACTN</name>